<protein>
    <submittedName>
        <fullName evidence="1">Uncharacterized protein</fullName>
    </submittedName>
</protein>
<accession>C8NAN9</accession>
<reference evidence="1 2" key="1">
    <citation type="submission" date="2009-08" db="EMBL/GenBank/DDBJ databases">
        <authorList>
            <person name="Qin X."/>
            <person name="Bachman B."/>
            <person name="Battles P."/>
            <person name="Bell A."/>
            <person name="Bess C."/>
            <person name="Bickham C."/>
            <person name="Chaboub L."/>
            <person name="Chen D."/>
            <person name="Coyle M."/>
            <person name="Deiros D.R."/>
            <person name="Dinh H."/>
            <person name="Forbes L."/>
            <person name="Fowler G."/>
            <person name="Francisco L."/>
            <person name="Fu Q."/>
            <person name="Gubbala S."/>
            <person name="Hale W."/>
            <person name="Han Y."/>
            <person name="Hemphill L."/>
            <person name="Highlander S.K."/>
            <person name="Hirani K."/>
            <person name="Hogues M."/>
            <person name="Jackson L."/>
            <person name="Jakkamsetti A."/>
            <person name="Javaid M."/>
            <person name="Jiang H."/>
            <person name="Korchina V."/>
            <person name="Kovar C."/>
            <person name="Lara F."/>
            <person name="Lee S."/>
            <person name="Mata R."/>
            <person name="Mathew T."/>
            <person name="Moen C."/>
            <person name="Morales K."/>
            <person name="Munidasa M."/>
            <person name="Nazareth L."/>
            <person name="Ngo R."/>
            <person name="Nguyen L."/>
            <person name="Okwuonu G."/>
            <person name="Ongeri F."/>
            <person name="Patil S."/>
            <person name="Petrosino J."/>
            <person name="Pham C."/>
            <person name="Pham P."/>
            <person name="Pu L.-L."/>
            <person name="Puazo M."/>
            <person name="Raj R."/>
            <person name="Reid J."/>
            <person name="Rouhana J."/>
            <person name="Saada N."/>
            <person name="Shang Y."/>
            <person name="Simmons D."/>
            <person name="Thornton R."/>
            <person name="Warren J."/>
            <person name="Weissenberger G."/>
            <person name="Zhang J."/>
            <person name="Zhang L."/>
            <person name="Zhou C."/>
            <person name="Zhu D."/>
            <person name="Muzny D."/>
            <person name="Worley K."/>
            <person name="Gibbs R."/>
        </authorList>
    </citation>
    <scope>NUCLEOTIDE SEQUENCE [LARGE SCALE GENOMIC DNA]</scope>
    <source>
        <strain evidence="2">ATCC 15826 / DSM 8339 / NCTC 10426 / 6573</strain>
    </source>
</reference>
<evidence type="ECO:0000313" key="1">
    <source>
        <dbReference type="EMBL" id="EEV88316.1"/>
    </source>
</evidence>
<comment type="caution">
    <text evidence="1">The sequence shown here is derived from an EMBL/GenBank/DDBJ whole genome shotgun (WGS) entry which is preliminary data.</text>
</comment>
<sequence length="182" mass="18348">MVGREWGVVVRGVAGGRNGRGVVARLLRLRGLVFVVFVVVVRGDGDASGDEADRANRGKGRRANAAAACGGAGAVVGEGLGKDVFGSDGDRVVVEAAVRLGADQRAFATGVVVVDDDLWAAVAVEGDEEVVAVARGADVGQAVNLVVGAVDGFDVLFARAVERVLGDGVAVGVFEGDGVHGR</sequence>
<dbReference type="EMBL" id="ACKY01000094">
    <property type="protein sequence ID" value="EEV88316.1"/>
    <property type="molecule type" value="Genomic_DNA"/>
</dbReference>
<gene>
    <name evidence="1" type="ORF">HMPREF0198_1567</name>
</gene>
<proteinExistence type="predicted"/>
<name>C8NAN9_CARH6</name>
<organism evidence="1 2">
    <name type="scientific">Cardiobacterium hominis (strain ATCC 15826 / DSM 8339 / NCTC 10426 / 6573)</name>
    <dbReference type="NCBI Taxonomy" id="638300"/>
    <lineage>
        <taxon>Bacteria</taxon>
        <taxon>Pseudomonadati</taxon>
        <taxon>Pseudomonadota</taxon>
        <taxon>Gammaproteobacteria</taxon>
        <taxon>Cardiobacteriales</taxon>
        <taxon>Cardiobacteriaceae</taxon>
        <taxon>Cardiobacterium</taxon>
    </lineage>
</organism>
<dbReference type="Proteomes" id="UP000004870">
    <property type="component" value="Unassembled WGS sequence"/>
</dbReference>
<keyword evidence="2" id="KW-1185">Reference proteome</keyword>
<evidence type="ECO:0000313" key="2">
    <source>
        <dbReference type="Proteomes" id="UP000004870"/>
    </source>
</evidence>
<dbReference type="AlphaFoldDB" id="C8NAN9"/>
<dbReference type="HOGENOM" id="CLU_1479523_0_0_6"/>